<feature type="compositionally biased region" description="Polar residues" evidence="1">
    <location>
        <begin position="103"/>
        <end position="128"/>
    </location>
</feature>
<evidence type="ECO:0000313" key="3">
    <source>
        <dbReference type="Proteomes" id="UP000019373"/>
    </source>
</evidence>
<feature type="region of interest" description="Disordered" evidence="1">
    <location>
        <begin position="40"/>
        <end position="140"/>
    </location>
</feature>
<dbReference type="HOGENOM" id="CLU_306093_0_0_1"/>
<feature type="compositionally biased region" description="Basic and acidic residues" evidence="1">
    <location>
        <begin position="342"/>
        <end position="352"/>
    </location>
</feature>
<feature type="compositionally biased region" description="Polar residues" evidence="1">
    <location>
        <begin position="606"/>
        <end position="616"/>
    </location>
</feature>
<feature type="region of interest" description="Disordered" evidence="1">
    <location>
        <begin position="177"/>
        <end position="352"/>
    </location>
</feature>
<dbReference type="Proteomes" id="UP000019373">
    <property type="component" value="Unassembled WGS sequence"/>
</dbReference>
<gene>
    <name evidence="2" type="ORF">EPUS_08809</name>
</gene>
<feature type="compositionally biased region" description="Polar residues" evidence="1">
    <location>
        <begin position="833"/>
        <end position="842"/>
    </location>
</feature>
<feature type="compositionally biased region" description="Polar residues" evidence="1">
    <location>
        <begin position="884"/>
        <end position="895"/>
    </location>
</feature>
<feature type="compositionally biased region" description="Polar residues" evidence="1">
    <location>
        <begin position="648"/>
        <end position="671"/>
    </location>
</feature>
<feature type="compositionally biased region" description="Basic residues" evidence="1">
    <location>
        <begin position="57"/>
        <end position="68"/>
    </location>
</feature>
<evidence type="ECO:0000313" key="2">
    <source>
        <dbReference type="EMBL" id="ERF75656.1"/>
    </source>
</evidence>
<feature type="compositionally biased region" description="Basic and acidic residues" evidence="1">
    <location>
        <begin position="956"/>
        <end position="968"/>
    </location>
</feature>
<dbReference type="GeneID" id="19243651"/>
<accession>U1GUG0</accession>
<dbReference type="AlphaFoldDB" id="U1GUG0"/>
<feature type="region of interest" description="Disordered" evidence="1">
    <location>
        <begin position="521"/>
        <end position="672"/>
    </location>
</feature>
<dbReference type="RefSeq" id="XP_007787014.1">
    <property type="nucleotide sequence ID" value="XM_007788824.1"/>
</dbReference>
<evidence type="ECO:0000256" key="1">
    <source>
        <dbReference type="SAM" id="MobiDB-lite"/>
    </source>
</evidence>
<protein>
    <submittedName>
        <fullName evidence="2">Uncharacterized protein</fullName>
    </submittedName>
</protein>
<feature type="region of interest" description="Disordered" evidence="1">
    <location>
        <begin position="375"/>
        <end position="497"/>
    </location>
</feature>
<sequence length="968" mass="103973">MESGFKRFFLRKKSKSKLDLTKTPPLNTLLQTARYDEFAAGPAPTVGARPIKPSQKGMRRKSFSHLRAKSVGAREARQLGHSNSDARPRTAPNIQPPLLNGLDPSNSSYQSGISQNETLVRSESMQTPPNVPELPKASAEMRGPKYSDLLQAAVFASKTKLPSEAKRTSFDRYNESIASRNSRYAGPPAILKNKGVVRDPPTHRDKSAPLTDSVDTHGASFGAMRASRDAKNPRTHAAAGRPGTGMPQASAAKVNDIVPAATANNAEREGPLKPGSGSPQDIVPPLTPSESRRSKRKSIRQTDLSSQLAPALPGQPAPLVPLLDPSARLATRKRSKTLPDPARQDNVPDWRRIGKPAILTLKPFEAGSGELAAADSTLDSSISPGVSSTQPNITIEDLVSTPQPLDVTSADVPPRVSSNRSRRKRDKDKDHSRDLVGGPRNKVSEVVLRVRSASQEKATPSRELMDLTADGPARKAEDVNQNDYDNDREETIAPKADPLQALRASVVSANSYIQRGGDDVMLEEILHHRPSQSQPQHEIDSHPSTPGDVHLGAQPDKKDETSPAVDSHSPTGTTALNPALQPPALHLDVTPSDSRPAKPPLKPSAANASPKVSQQEPALGRTNLPISTHRETSFSSEDILPRAEADTTQHPSSTQAIAKAPSTNSPSNNDSAAVLQRHEDITPPSSMEDRVPAILTRDFAPSQVPPRGRAGEVIGGPQSTVAHELCTQKPEQNRSSRRGGSTHIGQAELGSQLSELDRSFAAKKQAAAEALLKLQALMAMPTWDETSTIDSLRESTKMPSHWRNLSIEDGSPVAPSDIFKRVKMPILSPPLSRHSTLSSQQGRGVRENPERPMNGRAEGTSTAPPDADLGNVSSIQVQEEHVITSTVPLESSEQLQNKRRGRSDTASSHARGSHSRMGSMVSAMSGTSAHSLPYHMVPARSSSMRDSDSGAGDVGESPKFRVGELGWH</sequence>
<dbReference type="EMBL" id="KE720801">
    <property type="protein sequence ID" value="ERF75656.1"/>
    <property type="molecule type" value="Genomic_DNA"/>
</dbReference>
<name>U1GUG0_ENDPU</name>
<feature type="region of interest" description="Disordered" evidence="1">
    <location>
        <begin position="884"/>
        <end position="968"/>
    </location>
</feature>
<keyword evidence="3" id="KW-1185">Reference proteome</keyword>
<feature type="region of interest" description="Disordered" evidence="1">
    <location>
        <begin position="827"/>
        <end position="870"/>
    </location>
</feature>
<organism evidence="2 3">
    <name type="scientific">Endocarpon pusillum (strain Z07020 / HMAS-L-300199)</name>
    <name type="common">Lichen-forming fungus</name>
    <dbReference type="NCBI Taxonomy" id="1263415"/>
    <lineage>
        <taxon>Eukaryota</taxon>
        <taxon>Fungi</taxon>
        <taxon>Dikarya</taxon>
        <taxon>Ascomycota</taxon>
        <taxon>Pezizomycotina</taxon>
        <taxon>Eurotiomycetes</taxon>
        <taxon>Chaetothyriomycetidae</taxon>
        <taxon>Verrucariales</taxon>
        <taxon>Verrucariaceae</taxon>
        <taxon>Endocarpon</taxon>
    </lineage>
</organism>
<feature type="compositionally biased region" description="Polar residues" evidence="1">
    <location>
        <begin position="377"/>
        <end position="393"/>
    </location>
</feature>
<reference evidence="3" key="1">
    <citation type="journal article" date="2014" name="BMC Genomics">
        <title>Genome characteristics reveal the impact of lichenization on lichen-forming fungus Endocarpon pusillum Hedwig (Verrucariales, Ascomycota).</title>
        <authorList>
            <person name="Wang Y.-Y."/>
            <person name="Liu B."/>
            <person name="Zhang X.-Y."/>
            <person name="Zhou Q.-M."/>
            <person name="Zhang T."/>
            <person name="Li H."/>
            <person name="Yu Y.-F."/>
            <person name="Zhang X.-L."/>
            <person name="Hao X.-Y."/>
            <person name="Wang M."/>
            <person name="Wang L."/>
            <person name="Wei J.-C."/>
        </authorList>
    </citation>
    <scope>NUCLEOTIDE SEQUENCE [LARGE SCALE GENOMIC DNA]</scope>
    <source>
        <strain evidence="3">Z07020 / HMAS-L-300199</strain>
    </source>
</reference>
<feature type="compositionally biased region" description="Basic and acidic residues" evidence="1">
    <location>
        <begin position="196"/>
        <end position="207"/>
    </location>
</feature>
<proteinExistence type="predicted"/>
<dbReference type="OrthoDB" id="10337100at2759"/>
<feature type="compositionally biased region" description="Basic and acidic residues" evidence="1">
    <location>
        <begin position="72"/>
        <end position="88"/>
    </location>
</feature>